<dbReference type="PANTHER" id="PTHR13947:SF37">
    <property type="entry name" value="LD18367P"/>
    <property type="match status" value="1"/>
</dbReference>
<organism evidence="4 5">
    <name type="scientific">Gigaspora rosea</name>
    <dbReference type="NCBI Taxonomy" id="44941"/>
    <lineage>
        <taxon>Eukaryota</taxon>
        <taxon>Fungi</taxon>
        <taxon>Fungi incertae sedis</taxon>
        <taxon>Mucoromycota</taxon>
        <taxon>Glomeromycotina</taxon>
        <taxon>Glomeromycetes</taxon>
        <taxon>Diversisporales</taxon>
        <taxon>Gigasporaceae</taxon>
        <taxon>Gigaspora</taxon>
    </lineage>
</organism>
<dbReference type="GO" id="GO:0008080">
    <property type="term" value="F:N-acetyltransferase activity"/>
    <property type="evidence" value="ECO:0007669"/>
    <property type="project" value="InterPro"/>
</dbReference>
<dbReference type="SUPFAM" id="SSF55729">
    <property type="entry name" value="Acyl-CoA N-acyltransferases (Nat)"/>
    <property type="match status" value="1"/>
</dbReference>
<evidence type="ECO:0000256" key="2">
    <source>
        <dbReference type="SAM" id="Phobius"/>
    </source>
</evidence>
<evidence type="ECO:0000313" key="4">
    <source>
        <dbReference type="EMBL" id="RIB09538.1"/>
    </source>
</evidence>
<dbReference type="InterPro" id="IPR016181">
    <property type="entry name" value="Acyl_CoA_acyltransferase"/>
</dbReference>
<dbReference type="InterPro" id="IPR000182">
    <property type="entry name" value="GNAT_dom"/>
</dbReference>
<keyword evidence="4" id="KW-0012">Acyltransferase</keyword>
<feature type="domain" description="N-acetyltransferase" evidence="3">
    <location>
        <begin position="109"/>
        <end position="279"/>
    </location>
</feature>
<dbReference type="PANTHER" id="PTHR13947">
    <property type="entry name" value="GNAT FAMILY N-ACETYLTRANSFERASE"/>
    <property type="match status" value="1"/>
</dbReference>
<protein>
    <submittedName>
        <fullName evidence="4">Acyl-CoA N-acyltransferase</fullName>
    </submittedName>
</protein>
<dbReference type="CDD" id="cd04301">
    <property type="entry name" value="NAT_SF"/>
    <property type="match status" value="1"/>
</dbReference>
<comment type="caution">
    <text evidence="4">The sequence shown here is derived from an EMBL/GenBank/DDBJ whole genome shotgun (WGS) entry which is preliminary data.</text>
</comment>
<dbReference type="PROSITE" id="PS51186">
    <property type="entry name" value="GNAT"/>
    <property type="match status" value="1"/>
</dbReference>
<keyword evidence="5" id="KW-1185">Reference proteome</keyword>
<dbReference type="Proteomes" id="UP000266673">
    <property type="component" value="Unassembled WGS sequence"/>
</dbReference>
<keyword evidence="2" id="KW-1133">Transmembrane helix</keyword>
<gene>
    <name evidence="4" type="ORF">C2G38_2044236</name>
</gene>
<keyword evidence="1 4" id="KW-0808">Transferase</keyword>
<keyword evidence="2" id="KW-0812">Transmembrane</keyword>
<keyword evidence="2" id="KW-0472">Membrane</keyword>
<name>A0A397UJY5_9GLOM</name>
<evidence type="ECO:0000259" key="3">
    <source>
        <dbReference type="PROSITE" id="PS51186"/>
    </source>
</evidence>
<dbReference type="OrthoDB" id="10039976at2759"/>
<dbReference type="Pfam" id="PF00583">
    <property type="entry name" value="Acetyltransf_1"/>
    <property type="match status" value="1"/>
</dbReference>
<accession>A0A397UJY5</accession>
<feature type="transmembrane region" description="Helical" evidence="2">
    <location>
        <begin position="79"/>
        <end position="99"/>
    </location>
</feature>
<evidence type="ECO:0000256" key="1">
    <source>
        <dbReference type="ARBA" id="ARBA00022679"/>
    </source>
</evidence>
<proteinExistence type="predicted"/>
<reference evidence="4 5" key="1">
    <citation type="submission" date="2018-06" db="EMBL/GenBank/DDBJ databases">
        <title>Comparative genomics reveals the genomic features of Rhizophagus irregularis, R. cerebriforme, R. diaphanum and Gigaspora rosea, and their symbiotic lifestyle signature.</title>
        <authorList>
            <person name="Morin E."/>
            <person name="San Clemente H."/>
            <person name="Chen E.C.H."/>
            <person name="De La Providencia I."/>
            <person name="Hainaut M."/>
            <person name="Kuo A."/>
            <person name="Kohler A."/>
            <person name="Murat C."/>
            <person name="Tang N."/>
            <person name="Roy S."/>
            <person name="Loubradou J."/>
            <person name="Henrissat B."/>
            <person name="Grigoriev I.V."/>
            <person name="Corradi N."/>
            <person name="Roux C."/>
            <person name="Martin F.M."/>
        </authorList>
    </citation>
    <scope>NUCLEOTIDE SEQUENCE [LARGE SCALE GENOMIC DNA]</scope>
    <source>
        <strain evidence="4 5">DAOM 194757</strain>
    </source>
</reference>
<dbReference type="Gene3D" id="3.40.630.30">
    <property type="match status" value="1"/>
</dbReference>
<sequence length="297" mass="34649">MSKISRKDGKKPYYSSNSLPEHIRIRKFQQKDCDEIQRIYANSMMDNVPYAISDIMQHRYLLCLWLGLTYFTVKNHSSIHLLFMLLVFCGWGFFLYVNVRRIITSSISYETRLVIHTDLAKISEKYGNNFVQQPTKFDKHYYSQENTVDTVDPFHNDRISKFWVAVDKDAGNKVVGFLEIVDDEDGDPLKKQYFIEPCAPHIKHLCVATNYKRQGIATALLNHAIKFIHKKNAKSLAVLTSAWQGPALEIFYRFGFIEVKRGTMAYGFVECIKLRLDVEQWIRCRKARKHRSSISDA</sequence>
<evidence type="ECO:0000313" key="5">
    <source>
        <dbReference type="Proteomes" id="UP000266673"/>
    </source>
</evidence>
<dbReference type="InterPro" id="IPR050769">
    <property type="entry name" value="NAT_camello-type"/>
</dbReference>
<dbReference type="EMBL" id="QKWP01001363">
    <property type="protein sequence ID" value="RIB09538.1"/>
    <property type="molecule type" value="Genomic_DNA"/>
</dbReference>
<dbReference type="AlphaFoldDB" id="A0A397UJY5"/>